<dbReference type="InterPro" id="IPR002880">
    <property type="entry name" value="Pyrv_Fd/Flavodoxin_OxRdtase_N"/>
</dbReference>
<evidence type="ECO:0000256" key="1">
    <source>
        <dbReference type="ARBA" id="ARBA00023002"/>
    </source>
</evidence>
<dbReference type="PANTHER" id="PTHR43088:SF1">
    <property type="entry name" value="SUBUNIT OF PYRUVATE:FLAVODOXIN OXIDOREDUCTASE"/>
    <property type="match status" value="1"/>
</dbReference>
<reference evidence="4 5" key="1">
    <citation type="submission" date="2015-11" db="EMBL/GenBank/DDBJ databases">
        <title>Description and complete genome sequence of a novel strain predominating in hypersaline microbial mats and representing a new family of the Bacteriodetes phylum.</title>
        <authorList>
            <person name="Spring S."/>
            <person name="Bunk B."/>
            <person name="Sproer C."/>
            <person name="Klenk H.-P."/>
        </authorList>
    </citation>
    <scope>NUCLEOTIDE SEQUENCE [LARGE SCALE GENOMIC DNA]</scope>
    <source>
        <strain evidence="4 5">L21-Spi-D4</strain>
    </source>
</reference>
<feature type="domain" description="Pyruvate flavodoxin/ferredoxin oxidoreductase pyrimidine binding" evidence="2">
    <location>
        <begin position="15"/>
        <end position="189"/>
    </location>
</feature>
<dbReference type="CDD" id="cd07034">
    <property type="entry name" value="TPP_PYR_PFOR_IOR-alpha_like"/>
    <property type="match status" value="1"/>
</dbReference>
<dbReference type="EC" id="1.2.-.-" evidence="4"/>
<dbReference type="Gene3D" id="3.40.50.920">
    <property type="match status" value="1"/>
</dbReference>
<dbReference type="Pfam" id="PF01855">
    <property type="entry name" value="POR_N"/>
    <property type="match status" value="1"/>
</dbReference>
<organism evidence="4 5">
    <name type="scientific">Salinivirga cyanobacteriivorans</name>
    <dbReference type="NCBI Taxonomy" id="1307839"/>
    <lineage>
        <taxon>Bacteria</taxon>
        <taxon>Pseudomonadati</taxon>
        <taxon>Bacteroidota</taxon>
        <taxon>Bacteroidia</taxon>
        <taxon>Bacteroidales</taxon>
        <taxon>Salinivirgaceae</taxon>
        <taxon>Salinivirga</taxon>
    </lineage>
</organism>
<dbReference type="AlphaFoldDB" id="A0A0S2HVE4"/>
<dbReference type="EMBL" id="CP013118">
    <property type="protein sequence ID" value="ALO14029.1"/>
    <property type="molecule type" value="Genomic_DNA"/>
</dbReference>
<dbReference type="InterPro" id="IPR033412">
    <property type="entry name" value="PFOR_II"/>
</dbReference>
<dbReference type="PANTHER" id="PTHR43088">
    <property type="entry name" value="SUBUNIT OF PYRUVATE:FLAVODOXIN OXIDOREDUCTASE-RELATED"/>
    <property type="match status" value="1"/>
</dbReference>
<dbReference type="Proteomes" id="UP000064893">
    <property type="component" value="Chromosome"/>
</dbReference>
<keyword evidence="5" id="KW-1185">Reference proteome</keyword>
<dbReference type="KEGG" id="blq:L21SP5_00350"/>
<evidence type="ECO:0000259" key="3">
    <source>
        <dbReference type="Pfam" id="PF17147"/>
    </source>
</evidence>
<gene>
    <name evidence="4" type="primary">korA_1</name>
    <name evidence="4" type="ORF">L21SP5_00350</name>
</gene>
<dbReference type="Pfam" id="PF17147">
    <property type="entry name" value="PFOR_II"/>
    <property type="match status" value="1"/>
</dbReference>
<evidence type="ECO:0000313" key="5">
    <source>
        <dbReference type="Proteomes" id="UP000064893"/>
    </source>
</evidence>
<dbReference type="OrthoDB" id="9794954at2"/>
<dbReference type="InterPro" id="IPR029061">
    <property type="entry name" value="THDP-binding"/>
</dbReference>
<dbReference type="SUPFAM" id="SSF52518">
    <property type="entry name" value="Thiamin diphosphate-binding fold (THDP-binding)"/>
    <property type="match status" value="1"/>
</dbReference>
<evidence type="ECO:0000313" key="4">
    <source>
        <dbReference type="EMBL" id="ALO14029.1"/>
    </source>
</evidence>
<proteinExistence type="predicted"/>
<dbReference type="NCBIfam" id="NF005507">
    <property type="entry name" value="PRK07119.1"/>
    <property type="match status" value="1"/>
</dbReference>
<dbReference type="SUPFAM" id="SSF52922">
    <property type="entry name" value="TK C-terminal domain-like"/>
    <property type="match status" value="1"/>
</dbReference>
<name>A0A0S2HVE4_9BACT</name>
<dbReference type="InterPro" id="IPR052368">
    <property type="entry name" value="2-oxoacid_oxidoreductase"/>
</dbReference>
<sequence>MGELRLMKGNEAIAEAAIRYGVDGYFGYPITPQSEVIETLMARKPWEETGMVVLQAESELAAANMLYGGAACGKRVMTSSSSPGISLKLEAISYMAGAELPALVVNVVRGGPGLGTIQPAQSDYFQATKGGGHGDYQLIVLAPNSVQEMADFVEDGLDLAFKYRNPSMILTDGMIGQMMEKVELKDFKTRLTEEEIIEKYGDWATTGKTKNRDKIVATSLELQSELQEKFNHKLQDKYREIEANEVRYETTMVDDAEYLLVAYGSSSRICMKAVEMARDKGIKVGLLRPITLYPFPNKELNSLADQVKGMLSVEMSAGQMVQDIKLAVNGKIPVEHFGRFGGIIPSPEEIVNALEEKIIKG</sequence>
<dbReference type="Gene3D" id="3.40.50.970">
    <property type="match status" value="1"/>
</dbReference>
<feature type="domain" description="Pyruvate:ferredoxin oxidoreductase core" evidence="3">
    <location>
        <begin position="256"/>
        <end position="350"/>
    </location>
</feature>
<accession>A0A0S2HVE4</accession>
<dbReference type="STRING" id="1307839.L21SP5_00350"/>
<keyword evidence="1 4" id="KW-0560">Oxidoreductase</keyword>
<protein>
    <submittedName>
        <fullName evidence="4">2-oxoglutarate oxidoreductase subunit KorA</fullName>
        <ecNumber evidence="4">1.2.-.-</ecNumber>
    </submittedName>
</protein>
<dbReference type="PATRIC" id="fig|1307839.3.peg.383"/>
<evidence type="ECO:0000259" key="2">
    <source>
        <dbReference type="Pfam" id="PF01855"/>
    </source>
</evidence>
<dbReference type="InterPro" id="IPR009014">
    <property type="entry name" value="Transketo_C/PFOR_II"/>
</dbReference>
<dbReference type="GO" id="GO:0016491">
    <property type="term" value="F:oxidoreductase activity"/>
    <property type="evidence" value="ECO:0007669"/>
    <property type="project" value="UniProtKB-KW"/>
</dbReference>